<feature type="compositionally biased region" description="Low complexity" evidence="3">
    <location>
        <begin position="16"/>
        <end position="37"/>
    </location>
</feature>
<feature type="region of interest" description="Disordered" evidence="3">
    <location>
        <begin position="1"/>
        <end position="38"/>
    </location>
</feature>
<keyword evidence="1" id="KW-0489">Methyltransferase</keyword>
<dbReference type="Proteomes" id="UP000095751">
    <property type="component" value="Unassembled WGS sequence"/>
</dbReference>
<dbReference type="GO" id="GO:0008173">
    <property type="term" value="F:RNA methyltransferase activity"/>
    <property type="evidence" value="ECO:0007669"/>
    <property type="project" value="InterPro"/>
</dbReference>
<dbReference type="GO" id="GO:0032259">
    <property type="term" value="P:methylation"/>
    <property type="evidence" value="ECO:0007669"/>
    <property type="project" value="UniProtKB-KW"/>
</dbReference>
<keyword evidence="6" id="KW-1185">Reference proteome</keyword>
<dbReference type="Gene3D" id="3.40.1280.10">
    <property type="match status" value="2"/>
</dbReference>
<evidence type="ECO:0000259" key="4">
    <source>
        <dbReference type="Pfam" id="PF00588"/>
    </source>
</evidence>
<accession>A0A1E7FJ32</accession>
<dbReference type="GO" id="GO:0006396">
    <property type="term" value="P:RNA processing"/>
    <property type="evidence" value="ECO:0007669"/>
    <property type="project" value="InterPro"/>
</dbReference>
<dbReference type="KEGG" id="fcy:FRACYDRAFT_238567"/>
<dbReference type="GO" id="GO:0003723">
    <property type="term" value="F:RNA binding"/>
    <property type="evidence" value="ECO:0007669"/>
    <property type="project" value="InterPro"/>
</dbReference>
<dbReference type="AlphaFoldDB" id="A0A1E7FJ32"/>
<feature type="compositionally biased region" description="Acidic residues" evidence="3">
    <location>
        <begin position="365"/>
        <end position="375"/>
    </location>
</feature>
<dbReference type="InterPro" id="IPR051259">
    <property type="entry name" value="rRNA_Methyltransferase"/>
</dbReference>
<evidence type="ECO:0000313" key="6">
    <source>
        <dbReference type="Proteomes" id="UP000095751"/>
    </source>
</evidence>
<dbReference type="Pfam" id="PF00588">
    <property type="entry name" value="SpoU_methylase"/>
    <property type="match status" value="1"/>
</dbReference>
<evidence type="ECO:0000313" key="5">
    <source>
        <dbReference type="EMBL" id="OEU18134.1"/>
    </source>
</evidence>
<dbReference type="EMBL" id="KV784357">
    <property type="protein sequence ID" value="OEU18134.1"/>
    <property type="molecule type" value="Genomic_DNA"/>
</dbReference>
<feature type="domain" description="tRNA/rRNA methyltransferase SpoU type" evidence="4">
    <location>
        <begin position="199"/>
        <end position="343"/>
    </location>
</feature>
<dbReference type="InterPro" id="IPR001537">
    <property type="entry name" value="SpoU_MeTrfase"/>
</dbReference>
<reference evidence="5 6" key="1">
    <citation type="submission" date="2016-09" db="EMBL/GenBank/DDBJ databases">
        <title>Extensive genetic diversity and differential bi-allelic expression allows diatom success in the polar Southern Ocean.</title>
        <authorList>
            <consortium name="DOE Joint Genome Institute"/>
            <person name="Mock T."/>
            <person name="Otillar R.P."/>
            <person name="Strauss J."/>
            <person name="Dupont C."/>
            <person name="Frickenhaus S."/>
            <person name="Maumus F."/>
            <person name="Mcmullan M."/>
            <person name="Sanges R."/>
            <person name="Schmutz J."/>
            <person name="Toseland A."/>
            <person name="Valas R."/>
            <person name="Veluchamy A."/>
            <person name="Ward B.J."/>
            <person name="Allen A."/>
            <person name="Barry K."/>
            <person name="Falciatore A."/>
            <person name="Ferrante M."/>
            <person name="Fortunato A.E."/>
            <person name="Gloeckner G."/>
            <person name="Gruber A."/>
            <person name="Hipkin R."/>
            <person name="Janech M."/>
            <person name="Kroth P."/>
            <person name="Leese F."/>
            <person name="Lindquist E."/>
            <person name="Lyon B.R."/>
            <person name="Martin J."/>
            <person name="Mayer C."/>
            <person name="Parker M."/>
            <person name="Quesneville H."/>
            <person name="Raymond J."/>
            <person name="Uhlig C."/>
            <person name="Valentin K.U."/>
            <person name="Worden A.Z."/>
            <person name="Armbrust E.V."/>
            <person name="Bowler C."/>
            <person name="Green B."/>
            <person name="Moulton V."/>
            <person name="Van Oosterhout C."/>
            <person name="Grigoriev I."/>
        </authorList>
    </citation>
    <scope>NUCLEOTIDE SEQUENCE [LARGE SCALE GENOMIC DNA]</scope>
    <source>
        <strain evidence="5 6">CCMP1102</strain>
    </source>
</reference>
<sequence>MATITIHATTPRDNKSQSQQPNSTPSTPSTPSTTIPPNKRAVLLNKYLDLVIAVIPQSQSQQSSSTLTLDDDDIGSNSSVASNSVSMDIMDAALRSLLDPSNGYNIKYGRPALRAYRSFIYPKQQTQDTETEQLRPEQLDTIQLEAIAKRTANQIDFLIKRQTSQQLEAIYNHDSTTITSSSDSSATEYKNTNTKTFPIIVVLDNIRGAFNVGSIFRTAEACGVLKVITCGITPHPNGSGQEKVFKSSLGAEQLVKTQHYTTTYAALNDIKNKKKSNNNDNLPPPPLVIALETTNISKLYTDIDYRPYHNNTVVEGAAGSSSSRGIVIILGNEVTGVDAELLSPLLLQHQQQLDNDNDDNKDKNDNDEDGGDDDDNNKATTYSNINSDESSLVDLIIELPTYGCKNSLNVAAVAPVILYEILRQWNE</sequence>
<keyword evidence="2" id="KW-0808">Transferase</keyword>
<gene>
    <name evidence="5" type="ORF">FRACYDRAFT_238567</name>
</gene>
<evidence type="ECO:0000256" key="1">
    <source>
        <dbReference type="ARBA" id="ARBA00022603"/>
    </source>
</evidence>
<dbReference type="OrthoDB" id="241340at2759"/>
<dbReference type="SUPFAM" id="SSF75217">
    <property type="entry name" value="alpha/beta knot"/>
    <property type="match status" value="2"/>
</dbReference>
<evidence type="ECO:0000256" key="2">
    <source>
        <dbReference type="ARBA" id="ARBA00022679"/>
    </source>
</evidence>
<dbReference type="InterPro" id="IPR029028">
    <property type="entry name" value="Alpha/beta_knot_MTases"/>
</dbReference>
<dbReference type="InParanoid" id="A0A1E7FJ32"/>
<dbReference type="PANTHER" id="PTHR43191:SF7">
    <property type="entry name" value="OBP33PEP LIKE PROTEIN"/>
    <property type="match status" value="1"/>
</dbReference>
<dbReference type="PANTHER" id="PTHR43191">
    <property type="entry name" value="RRNA METHYLTRANSFERASE 3"/>
    <property type="match status" value="1"/>
</dbReference>
<evidence type="ECO:0000256" key="3">
    <source>
        <dbReference type="SAM" id="MobiDB-lite"/>
    </source>
</evidence>
<organism evidence="5 6">
    <name type="scientific">Fragilariopsis cylindrus CCMP1102</name>
    <dbReference type="NCBI Taxonomy" id="635003"/>
    <lineage>
        <taxon>Eukaryota</taxon>
        <taxon>Sar</taxon>
        <taxon>Stramenopiles</taxon>
        <taxon>Ochrophyta</taxon>
        <taxon>Bacillariophyta</taxon>
        <taxon>Bacillariophyceae</taxon>
        <taxon>Bacillariophycidae</taxon>
        <taxon>Bacillariales</taxon>
        <taxon>Bacillariaceae</taxon>
        <taxon>Fragilariopsis</taxon>
    </lineage>
</organism>
<protein>
    <recommendedName>
        <fullName evidence="4">tRNA/rRNA methyltransferase SpoU type domain-containing protein</fullName>
    </recommendedName>
</protein>
<name>A0A1E7FJ32_9STRA</name>
<feature type="region of interest" description="Disordered" evidence="3">
    <location>
        <begin position="352"/>
        <end position="384"/>
    </location>
</feature>
<dbReference type="InterPro" id="IPR029026">
    <property type="entry name" value="tRNA_m1G_MTases_N"/>
</dbReference>
<proteinExistence type="predicted"/>